<keyword evidence="1" id="KW-0813">Transport</keyword>
<evidence type="ECO:0000256" key="3">
    <source>
        <dbReference type="ARBA" id="ARBA00023043"/>
    </source>
</evidence>
<dbReference type="EMBL" id="CACRXK020025139">
    <property type="protein sequence ID" value="CAB4039265.1"/>
    <property type="molecule type" value="Genomic_DNA"/>
</dbReference>
<accession>A0A6S7K1N5</accession>
<keyword evidence="5" id="KW-0325">Glycoprotein</keyword>
<feature type="non-terminal residue" evidence="7">
    <location>
        <position position="1"/>
    </location>
</feature>
<dbReference type="Proteomes" id="UP001152795">
    <property type="component" value="Unassembled WGS sequence"/>
</dbReference>
<dbReference type="GO" id="GO:0022857">
    <property type="term" value="F:transmembrane transporter activity"/>
    <property type="evidence" value="ECO:0007669"/>
    <property type="project" value="TreeGrafter"/>
</dbReference>
<dbReference type="PANTHER" id="PTHR47143:SF1">
    <property type="entry name" value="ION_TRANS DOMAIN-CONTAINING PROTEIN"/>
    <property type="match status" value="1"/>
</dbReference>
<keyword evidence="8" id="KW-1185">Reference proteome</keyword>
<dbReference type="InterPro" id="IPR052076">
    <property type="entry name" value="TRP_cation_channel"/>
</dbReference>
<evidence type="ECO:0000313" key="7">
    <source>
        <dbReference type="EMBL" id="CAB4039265.1"/>
    </source>
</evidence>
<keyword evidence="6" id="KW-0407">Ion channel</keyword>
<dbReference type="PANTHER" id="PTHR47143">
    <property type="entry name" value="TRANSIENT RECEPTOR POTENTIAL CATION CHANNEL PROTEIN PAINLESS"/>
    <property type="match status" value="1"/>
</dbReference>
<evidence type="ECO:0000256" key="5">
    <source>
        <dbReference type="ARBA" id="ARBA00023180"/>
    </source>
</evidence>
<dbReference type="AlphaFoldDB" id="A0A6S7K1N5"/>
<dbReference type="GO" id="GO:1902495">
    <property type="term" value="C:transmembrane transporter complex"/>
    <property type="evidence" value="ECO:0007669"/>
    <property type="project" value="TreeGrafter"/>
</dbReference>
<evidence type="ECO:0000256" key="1">
    <source>
        <dbReference type="ARBA" id="ARBA00022448"/>
    </source>
</evidence>
<feature type="non-terminal residue" evidence="7">
    <location>
        <position position="97"/>
    </location>
</feature>
<name>A0A6S7K1N5_PARCT</name>
<reference evidence="7" key="1">
    <citation type="submission" date="2020-04" db="EMBL/GenBank/DDBJ databases">
        <authorList>
            <person name="Alioto T."/>
            <person name="Alioto T."/>
            <person name="Gomez Garrido J."/>
        </authorList>
    </citation>
    <scope>NUCLEOTIDE SEQUENCE</scope>
    <source>
        <strain evidence="7">A484AB</strain>
    </source>
</reference>
<proteinExistence type="predicted"/>
<keyword evidence="2" id="KW-0677">Repeat</keyword>
<protein>
    <submittedName>
        <fullName evidence="7">Uncharacterized protein</fullName>
    </submittedName>
</protein>
<keyword evidence="4" id="KW-0406">Ion transport</keyword>
<sequence>RSDGKLEAIESMVNFKRNDCLGHPLVIRFLNEKMNSSRILICFVLNFVLYTTFLLALTTYGAIQSQGVYSLHSPGMIALSVIILIICAFHYIKELLQ</sequence>
<evidence type="ECO:0000313" key="8">
    <source>
        <dbReference type="Proteomes" id="UP001152795"/>
    </source>
</evidence>
<evidence type="ECO:0000256" key="4">
    <source>
        <dbReference type="ARBA" id="ARBA00023065"/>
    </source>
</evidence>
<dbReference type="GO" id="GO:0034220">
    <property type="term" value="P:monoatomic ion transmembrane transport"/>
    <property type="evidence" value="ECO:0007669"/>
    <property type="project" value="UniProtKB-KW"/>
</dbReference>
<gene>
    <name evidence="7" type="ORF">PACLA_8A089571</name>
</gene>
<organism evidence="7 8">
    <name type="scientific">Paramuricea clavata</name>
    <name type="common">Red gorgonian</name>
    <name type="synonym">Violescent sea-whip</name>
    <dbReference type="NCBI Taxonomy" id="317549"/>
    <lineage>
        <taxon>Eukaryota</taxon>
        <taxon>Metazoa</taxon>
        <taxon>Cnidaria</taxon>
        <taxon>Anthozoa</taxon>
        <taxon>Octocorallia</taxon>
        <taxon>Malacalcyonacea</taxon>
        <taxon>Plexauridae</taxon>
        <taxon>Paramuricea</taxon>
    </lineage>
</organism>
<evidence type="ECO:0000256" key="2">
    <source>
        <dbReference type="ARBA" id="ARBA00022737"/>
    </source>
</evidence>
<comment type="caution">
    <text evidence="7">The sequence shown here is derived from an EMBL/GenBank/DDBJ whole genome shotgun (WGS) entry which is preliminary data.</text>
</comment>
<keyword evidence="3" id="KW-0040">ANK repeat</keyword>
<evidence type="ECO:0000256" key="6">
    <source>
        <dbReference type="ARBA" id="ARBA00023303"/>
    </source>
</evidence>